<evidence type="ECO:0000256" key="5">
    <source>
        <dbReference type="ARBA" id="ARBA00022679"/>
    </source>
</evidence>
<protein>
    <recommendedName>
        <fullName evidence="2">chitin synthase</fullName>
        <ecNumber evidence="2">2.4.1.16</ecNumber>
    </recommendedName>
</protein>
<dbReference type="InterPro" id="IPR029044">
    <property type="entry name" value="Nucleotide-diphossugar_trans"/>
</dbReference>
<comment type="caution">
    <text evidence="17">The sequence shown here is derived from an EMBL/GenBank/DDBJ whole genome shotgun (WGS) entry which is preliminary data.</text>
</comment>
<dbReference type="Proteomes" id="UP001448207">
    <property type="component" value="Unassembled WGS sequence"/>
</dbReference>
<dbReference type="InterPro" id="IPR004835">
    <property type="entry name" value="Chitin_synth"/>
</dbReference>
<dbReference type="SUPFAM" id="SSF52540">
    <property type="entry name" value="P-loop containing nucleoside triphosphate hydrolases"/>
    <property type="match status" value="1"/>
</dbReference>
<dbReference type="EC" id="2.4.1.16" evidence="2"/>
<feature type="compositionally biased region" description="Polar residues" evidence="13">
    <location>
        <begin position="454"/>
        <end position="471"/>
    </location>
</feature>
<evidence type="ECO:0000256" key="8">
    <source>
        <dbReference type="ARBA" id="ARBA00023123"/>
    </source>
</evidence>
<feature type="binding site" evidence="12">
    <location>
        <begin position="14"/>
        <end position="21"/>
    </location>
    <ligand>
        <name>ATP</name>
        <dbReference type="ChEBI" id="CHEBI:30616"/>
    </ligand>
</feature>
<dbReference type="InterPro" id="IPR001199">
    <property type="entry name" value="Cyt_B5-like_heme/steroid-bd"/>
</dbReference>
<evidence type="ECO:0000256" key="6">
    <source>
        <dbReference type="ARBA" id="ARBA00022692"/>
    </source>
</evidence>
<keyword evidence="18" id="KW-1185">Reference proteome</keyword>
<sequence length="1577" mass="179822">MRRTGIDQSILLSGEPNSGKTEQEHLILQHLINLSSFKKEKRSLPLLEARQIIEFFGHCRTTANPNASRVEKYTEIQFNARGKMIGCRLKTYLLDKNLLRCTSPGDHLFHVFLAVFHCSAQDRHLWRVLDPSQFAYLHRMSQTMLVFPDAEQHYTNFKAACRALGWGKRQYLKIMQVVAAILHLGNLQFVDDVQQETAHAKNIDILTLCADLLGVDARALENVLTYKTQWVKNDLTTILLNAHQAAEQRDCLAMTIYGRLFDWLVDAMNTKLNNDSAAHSTLGVFPISHHQSDGTFHSFCLNYATERLQQVFLRRIYETEPIEYSREGIDGPEPVNQSACLDLLVRPRLGLVDIIQAHSTRRFPNRTDSLWEILAKQHQQSDLFRVVNEPSRSFVIQHYHGAVAYHPQQFLEDNREVMNSDFVGLFRASLDSPGSQNAFVARLFEDQTLNTGMYPQRSSSTRVKHSTTNEASRQENEGTVLGQLQTTVDDLTRSMESTCVWSVLCIQPNDSNTPNVFDTARVRHQLRAHGVTSLTERLVQNYTIGFEHEVFCQRYTDALQCIGIKGPYRTQCETAAVMLGWSTSQVAIGHSKIFLSESVWRHLEDGVRTLEKDQQRQNKSSLSYPAIRRDMSADALSRVSYSSGDLLTSLSEDSAVDRRSPPNHPQLSRQLEPLSDRTDNQSFASEETAIPTDSNPQDDAEKNVLSGLHDVPQEAEQVSVVRKRWVWFVWAMTWWVPSPCLQWCGRMKRADVRLAWREKLTLCMIIFLMSGFIIWFLVFFGKLVCPHQDVFSQSELQAHNTKKSAYVAIHGEVFDLTKFAPHHWASDVISTQSVLAYAGTDVSDLFPVQVSSLCEGVNGALSDWISMDFHVNLTDTNAKYHDFRAWSGDFRPDWYFEKMVYLRRNYKIGTMGFVSKDVVLQATNPVSLGGMRATRNWAILNNNVYDLTYYIMGSRRIQVPDGQPMPANVDLNFMSDTVVNLFRQKSGTDITNYWNVLPLDPDVRQRQEVCLRNLFYVGTVDQRNSIRCIFSEYLLLIVTIFLCLVIVFKFLAALQFGTMREPENHDKFIVCQVPCYTEDEESLKKTIDSIAALKYDDKRKLLFIICDGMIIGGGNDRPTPRIVLDILGVDSTIDPEALSFLSIGEGQKQHNMAKVYSGLYECSGHVVPYIVISKVGKPSERQKPGNRGKRDSQLILMRFLNKVHFNAPMTPMELEIFHQIKNVIGVNPAFYEFVLMVDADTEVLPDGLNRMVSSFVHDSKIIGLCGETVLSNEKDTWVTMIQVYEYFISHYMIKAFESLFGSVTCLPGCFCMYRVRSPSKNQPLLISNQVIEDYQINKVDTLHMKNLLHLGEDRYLTTLILKHFPNYKTKFIPDAQCATNAPDQWSVLLSQRRRWINSTIHNLGELVFLPQLCGFCCFSMRFVVMLDLVSTLVQPAIVGYLIYLIYSLVTSTDGVPVMSMITIAGVYGLQAVIFILHRKWEHMIWMIVSIFAIPVFSFYIPIYAYWHFDDFSWGNTRVVVGDKGVVVVVAADEGTFDPSSIPTLSWEKYEEGLFVDWPNETASQASLSDHSESSHHT</sequence>
<feature type="transmembrane region" description="Helical" evidence="14">
    <location>
        <begin position="1455"/>
        <end position="1476"/>
    </location>
</feature>
<dbReference type="Gene3D" id="3.40.850.10">
    <property type="entry name" value="Kinesin motor domain"/>
    <property type="match status" value="1"/>
</dbReference>
<comment type="similarity">
    <text evidence="12">Belongs to the TRAFAC class myosin-kinesin ATPase superfamily. Myosin family.</text>
</comment>
<keyword evidence="12" id="KW-0547">Nucleotide-binding</keyword>
<evidence type="ECO:0000256" key="4">
    <source>
        <dbReference type="ARBA" id="ARBA00022676"/>
    </source>
</evidence>
<feature type="transmembrane region" description="Helical" evidence="14">
    <location>
        <begin position="725"/>
        <end position="744"/>
    </location>
</feature>
<evidence type="ECO:0000256" key="11">
    <source>
        <dbReference type="ARBA" id="ARBA00023180"/>
    </source>
</evidence>
<dbReference type="PANTHER" id="PTHR22914">
    <property type="entry name" value="CHITIN SYNTHASE"/>
    <property type="match status" value="1"/>
</dbReference>
<keyword evidence="6 14" id="KW-0812">Transmembrane</keyword>
<feature type="domain" description="Myosin motor" evidence="16">
    <location>
        <begin position="1"/>
        <end position="608"/>
    </location>
</feature>
<keyword evidence="5" id="KW-0808">Transferase</keyword>
<feature type="transmembrane region" description="Helical" evidence="14">
    <location>
        <begin position="1033"/>
        <end position="1052"/>
    </location>
</feature>
<dbReference type="PROSITE" id="PS50255">
    <property type="entry name" value="CYTOCHROME_B5_2"/>
    <property type="match status" value="1"/>
</dbReference>
<name>A0ABR3BBH9_PHYBL</name>
<evidence type="ECO:0000256" key="2">
    <source>
        <dbReference type="ARBA" id="ARBA00012543"/>
    </source>
</evidence>
<feature type="region of interest" description="Disordered" evidence="13">
    <location>
        <begin position="454"/>
        <end position="477"/>
    </location>
</feature>
<dbReference type="Gene3D" id="1.20.120.720">
    <property type="entry name" value="Myosin VI head, motor domain, U50 subdomain"/>
    <property type="match status" value="1"/>
</dbReference>
<evidence type="ECO:0000313" key="17">
    <source>
        <dbReference type="EMBL" id="KAL0096208.1"/>
    </source>
</evidence>
<dbReference type="PANTHER" id="PTHR22914:SF45">
    <property type="entry name" value="CHITIN SYNTHASE"/>
    <property type="match status" value="1"/>
</dbReference>
<dbReference type="PROSITE" id="PS51456">
    <property type="entry name" value="MYOSIN_MOTOR"/>
    <property type="match status" value="1"/>
</dbReference>
<reference evidence="17 18" key="1">
    <citation type="submission" date="2024-04" db="EMBL/GenBank/DDBJ databases">
        <title>Symmetric and asymmetric DNA N6-adenine methylation regulates different biological responses in Mucorales.</title>
        <authorList>
            <consortium name="Lawrence Berkeley National Laboratory"/>
            <person name="Lax C."/>
            <person name="Mondo S.J."/>
            <person name="Osorio-Concepcion M."/>
            <person name="Muszewska A."/>
            <person name="Corrochano-Luque M."/>
            <person name="Gutierrez G."/>
            <person name="Riley R."/>
            <person name="Lipzen A."/>
            <person name="Guo J."/>
            <person name="Hundley H."/>
            <person name="Amirebrahimi M."/>
            <person name="Ng V."/>
            <person name="Lorenzo-Gutierrez D."/>
            <person name="Binder U."/>
            <person name="Yang J."/>
            <person name="Song Y."/>
            <person name="Canovas D."/>
            <person name="Navarro E."/>
            <person name="Freitag M."/>
            <person name="Gabaldon T."/>
            <person name="Grigoriev I.V."/>
            <person name="Corrochano L.M."/>
            <person name="Nicolas F.E."/>
            <person name="Garre V."/>
        </authorList>
    </citation>
    <scope>NUCLEOTIDE SEQUENCE [LARGE SCALE GENOMIC DNA]</scope>
    <source>
        <strain evidence="17 18">L51</strain>
    </source>
</reference>
<keyword evidence="12" id="KW-0067">ATP-binding</keyword>
<dbReference type="SMART" id="SM00242">
    <property type="entry name" value="MYSc"/>
    <property type="match status" value="1"/>
</dbReference>
<keyword evidence="10 12" id="KW-0505">Motor protein</keyword>
<feature type="domain" description="Cytochrome b5 heme-binding" evidence="15">
    <location>
        <begin position="788"/>
        <end position="846"/>
    </location>
</feature>
<evidence type="ECO:0000256" key="3">
    <source>
        <dbReference type="ARBA" id="ARBA00022475"/>
    </source>
</evidence>
<gene>
    <name evidence="17" type="ORF">J3Q64DRAFT_1650404</name>
</gene>
<dbReference type="SUPFAM" id="SSF53448">
    <property type="entry name" value="Nucleotide-diphospho-sugar transferases"/>
    <property type="match status" value="1"/>
</dbReference>
<feature type="transmembrane region" description="Helical" evidence="14">
    <location>
        <begin position="1483"/>
        <end position="1506"/>
    </location>
</feature>
<feature type="region of interest" description="Disordered" evidence="13">
    <location>
        <begin position="652"/>
        <end position="702"/>
    </location>
</feature>
<evidence type="ECO:0000256" key="13">
    <source>
        <dbReference type="SAM" id="MobiDB-lite"/>
    </source>
</evidence>
<feature type="compositionally biased region" description="Polar residues" evidence="13">
    <location>
        <begin position="680"/>
        <end position="697"/>
    </location>
</feature>
<dbReference type="InterPro" id="IPR001609">
    <property type="entry name" value="Myosin_head_motor_dom-like"/>
</dbReference>
<organism evidence="17 18">
    <name type="scientific">Phycomyces blakesleeanus</name>
    <dbReference type="NCBI Taxonomy" id="4837"/>
    <lineage>
        <taxon>Eukaryota</taxon>
        <taxon>Fungi</taxon>
        <taxon>Fungi incertae sedis</taxon>
        <taxon>Mucoromycota</taxon>
        <taxon>Mucoromycotina</taxon>
        <taxon>Mucoromycetes</taxon>
        <taxon>Mucorales</taxon>
        <taxon>Phycomycetaceae</taxon>
        <taxon>Phycomyces</taxon>
    </lineage>
</organism>
<feature type="transmembrane region" description="Helical" evidence="14">
    <location>
        <begin position="765"/>
        <end position="784"/>
    </location>
</feature>
<evidence type="ECO:0000256" key="12">
    <source>
        <dbReference type="PROSITE-ProRule" id="PRU00782"/>
    </source>
</evidence>
<keyword evidence="7 14" id="KW-1133">Transmembrane helix</keyword>
<dbReference type="Pfam" id="PF03142">
    <property type="entry name" value="Chitin_synth_2"/>
    <property type="match status" value="1"/>
</dbReference>
<accession>A0ABR3BBH9</accession>
<dbReference type="SUPFAM" id="SSF55856">
    <property type="entry name" value="Cytochrome b5-like heme/steroid binding domain"/>
    <property type="match status" value="1"/>
</dbReference>
<evidence type="ECO:0000256" key="9">
    <source>
        <dbReference type="ARBA" id="ARBA00023136"/>
    </source>
</evidence>
<dbReference type="Gene3D" id="1.10.10.820">
    <property type="match status" value="1"/>
</dbReference>
<feature type="transmembrane region" description="Helical" evidence="14">
    <location>
        <begin position="1428"/>
        <end position="1449"/>
    </location>
</feature>
<evidence type="ECO:0000313" key="18">
    <source>
        <dbReference type="Proteomes" id="UP001448207"/>
    </source>
</evidence>
<keyword evidence="8 12" id="KW-0518">Myosin</keyword>
<dbReference type="Gene3D" id="3.10.120.10">
    <property type="entry name" value="Cytochrome b5-like heme/steroid binding domain"/>
    <property type="match status" value="1"/>
</dbReference>
<evidence type="ECO:0000256" key="10">
    <source>
        <dbReference type="ARBA" id="ARBA00023175"/>
    </source>
</evidence>
<dbReference type="SMART" id="SM01117">
    <property type="entry name" value="Cyt-b5"/>
    <property type="match status" value="2"/>
</dbReference>
<evidence type="ECO:0000256" key="7">
    <source>
        <dbReference type="ARBA" id="ARBA00022989"/>
    </source>
</evidence>
<dbReference type="InterPro" id="IPR036400">
    <property type="entry name" value="Cyt_B5-like_heme/steroid_sf"/>
</dbReference>
<dbReference type="InterPro" id="IPR036961">
    <property type="entry name" value="Kinesin_motor_dom_sf"/>
</dbReference>
<keyword evidence="9 14" id="KW-0472">Membrane</keyword>
<feature type="non-terminal residue" evidence="17">
    <location>
        <position position="1577"/>
    </location>
</feature>
<evidence type="ECO:0000259" key="15">
    <source>
        <dbReference type="PROSITE" id="PS50255"/>
    </source>
</evidence>
<dbReference type="InterPro" id="IPR027417">
    <property type="entry name" value="P-loop_NTPase"/>
</dbReference>
<dbReference type="Pfam" id="PF00173">
    <property type="entry name" value="Cyt-b5"/>
    <property type="match status" value="1"/>
</dbReference>
<dbReference type="Pfam" id="PF00063">
    <property type="entry name" value="Myosin_head"/>
    <property type="match status" value="1"/>
</dbReference>
<keyword evidence="3" id="KW-1003">Cell membrane</keyword>
<comment type="subcellular location">
    <subcellularLocation>
        <location evidence="1">Cell membrane</location>
        <topology evidence="1">Multi-pass membrane protein</topology>
    </subcellularLocation>
</comment>
<keyword evidence="4" id="KW-0328">Glycosyltransferase</keyword>
<dbReference type="Gene3D" id="1.20.58.530">
    <property type="match status" value="1"/>
</dbReference>
<dbReference type="EMBL" id="JBCLYO010000001">
    <property type="protein sequence ID" value="KAL0096208.1"/>
    <property type="molecule type" value="Genomic_DNA"/>
</dbReference>
<evidence type="ECO:0000256" key="14">
    <source>
        <dbReference type="SAM" id="Phobius"/>
    </source>
</evidence>
<dbReference type="PRINTS" id="PR00193">
    <property type="entry name" value="MYOSINHEAVY"/>
</dbReference>
<keyword evidence="12" id="KW-0009">Actin-binding</keyword>
<feature type="region of interest" description="Actin-binding" evidence="12">
    <location>
        <begin position="488"/>
        <end position="510"/>
    </location>
</feature>
<proteinExistence type="inferred from homology"/>
<evidence type="ECO:0000259" key="16">
    <source>
        <dbReference type="PROSITE" id="PS51456"/>
    </source>
</evidence>
<evidence type="ECO:0000256" key="1">
    <source>
        <dbReference type="ARBA" id="ARBA00004651"/>
    </source>
</evidence>
<keyword evidence="11" id="KW-0325">Glycoprotein</keyword>